<dbReference type="GO" id="GO:0030420">
    <property type="term" value="P:establishment of competence for transformation"/>
    <property type="evidence" value="ECO:0007669"/>
    <property type="project" value="UniProtKB-KW"/>
</dbReference>
<organism evidence="5 6">
    <name type="scientific">Domibacillus enclensis</name>
    <dbReference type="NCBI Taxonomy" id="1017273"/>
    <lineage>
        <taxon>Bacteria</taxon>
        <taxon>Bacillati</taxon>
        <taxon>Bacillota</taxon>
        <taxon>Bacilli</taxon>
        <taxon>Bacillales</taxon>
        <taxon>Bacillaceae</taxon>
        <taxon>Domibacillus</taxon>
    </lineage>
</organism>
<dbReference type="SUPFAM" id="SSF54523">
    <property type="entry name" value="Pili subunits"/>
    <property type="match status" value="1"/>
</dbReference>
<dbReference type="Proteomes" id="UP000215545">
    <property type="component" value="Unassembled WGS sequence"/>
</dbReference>
<evidence type="ECO:0000256" key="2">
    <source>
        <dbReference type="ARBA" id="ARBA00023287"/>
    </source>
</evidence>
<keyword evidence="3" id="KW-0812">Transmembrane</keyword>
<comment type="subcellular location">
    <subcellularLocation>
        <location evidence="1">Cell surface</location>
    </subcellularLocation>
</comment>
<evidence type="ECO:0000313" key="5">
    <source>
        <dbReference type="EMBL" id="SIQ09881.1"/>
    </source>
</evidence>
<keyword evidence="3" id="KW-0472">Membrane</keyword>
<sequence>MNSMNTNEKGYTLIELLAVVVILGIISAIAVVGIGQLINQSKERAFVSQALHLKEAANLLITSERVKNPDSIPSKVTYETLLQEGFLEKIKDPFTGNFIEPNSETTVSAQNGRITKVCLHGEEYLLCEAPSDLKTENIQPK</sequence>
<dbReference type="PROSITE" id="PS00409">
    <property type="entry name" value="PROKAR_NTER_METHYL"/>
    <property type="match status" value="1"/>
</dbReference>
<dbReference type="EMBL" id="FTLX01000001">
    <property type="protein sequence ID" value="SIQ09881.1"/>
    <property type="molecule type" value="Genomic_DNA"/>
</dbReference>
<protein>
    <submittedName>
        <fullName evidence="5">General secretion pathway protein G</fullName>
    </submittedName>
    <submittedName>
        <fullName evidence="4">Prepilin-type cleavage/methylation domain-containing protein</fullName>
    </submittedName>
</protein>
<evidence type="ECO:0000256" key="1">
    <source>
        <dbReference type="ARBA" id="ARBA00004241"/>
    </source>
</evidence>
<gene>
    <name evidence="4" type="ORF">B1B05_03390</name>
    <name evidence="5" type="ORF">SAMN05443094_101697</name>
</gene>
<keyword evidence="2" id="KW-0178">Competence</keyword>
<evidence type="ECO:0000313" key="6">
    <source>
        <dbReference type="Proteomes" id="UP000186385"/>
    </source>
</evidence>
<reference evidence="5 6" key="1">
    <citation type="submission" date="2017-01" db="EMBL/GenBank/DDBJ databases">
        <authorList>
            <person name="Mah S.A."/>
            <person name="Swanson W.J."/>
            <person name="Moy G.W."/>
            <person name="Vacquier V.D."/>
        </authorList>
    </citation>
    <scope>NUCLEOTIDE SEQUENCE [LARGE SCALE GENOMIC DNA]</scope>
    <source>
        <strain evidence="5 6">NIO-1016</strain>
    </source>
</reference>
<evidence type="ECO:0000256" key="3">
    <source>
        <dbReference type="SAM" id="Phobius"/>
    </source>
</evidence>
<reference evidence="4" key="3">
    <citation type="submission" date="2017-03" db="EMBL/GenBank/DDBJ databases">
        <authorList>
            <person name="Dastager S.G."/>
            <person name="Neurgaonkar P.S."/>
            <person name="Dharne M.S."/>
        </authorList>
    </citation>
    <scope>NUCLEOTIDE SEQUENCE</scope>
    <source>
        <strain evidence="4">DSM 25145</strain>
    </source>
</reference>
<keyword evidence="3" id="KW-1133">Transmembrane helix</keyword>
<dbReference type="EMBL" id="MWSK01000001">
    <property type="protein sequence ID" value="OXS80537.1"/>
    <property type="molecule type" value="Genomic_DNA"/>
</dbReference>
<keyword evidence="7" id="KW-1185">Reference proteome</keyword>
<feature type="transmembrane region" description="Helical" evidence="3">
    <location>
        <begin position="12"/>
        <end position="34"/>
    </location>
</feature>
<dbReference type="Proteomes" id="UP000186385">
    <property type="component" value="Unassembled WGS sequence"/>
</dbReference>
<proteinExistence type="predicted"/>
<dbReference type="STRING" id="1017273.SAMN05443094_101697"/>
<dbReference type="Gene3D" id="3.30.700.10">
    <property type="entry name" value="Glycoprotein, Type 4 Pilin"/>
    <property type="match status" value="1"/>
</dbReference>
<dbReference type="OrthoDB" id="2965620at2"/>
<dbReference type="InterPro" id="IPR012902">
    <property type="entry name" value="N_methyl_site"/>
</dbReference>
<accession>A0A1N6PZW4</accession>
<dbReference type="InterPro" id="IPR045584">
    <property type="entry name" value="Pilin-like"/>
</dbReference>
<dbReference type="AlphaFoldDB" id="A0A1N6PZW4"/>
<name>A0A1N6PZW4_9BACI</name>
<reference evidence="7" key="2">
    <citation type="submission" date="2017-03" db="EMBL/GenBank/DDBJ databases">
        <title>Bacillus sp. V-88(T) DSM27956, whole genome shotgun sequencing project.</title>
        <authorList>
            <person name="Dastager S.G."/>
            <person name="Neurgaonkar P.S."/>
            <person name="Dharne M.S."/>
        </authorList>
    </citation>
    <scope>NUCLEOTIDE SEQUENCE [LARGE SCALE GENOMIC DNA]</scope>
    <source>
        <strain evidence="7">DSM 25145</strain>
    </source>
</reference>
<dbReference type="GO" id="GO:0009986">
    <property type="term" value="C:cell surface"/>
    <property type="evidence" value="ECO:0007669"/>
    <property type="project" value="UniProtKB-SubCell"/>
</dbReference>
<dbReference type="NCBIfam" id="TIGR02532">
    <property type="entry name" value="IV_pilin_GFxxxE"/>
    <property type="match status" value="1"/>
</dbReference>
<evidence type="ECO:0000313" key="7">
    <source>
        <dbReference type="Proteomes" id="UP000215545"/>
    </source>
</evidence>
<dbReference type="Pfam" id="PF07963">
    <property type="entry name" value="N_methyl"/>
    <property type="match status" value="1"/>
</dbReference>
<evidence type="ECO:0000313" key="4">
    <source>
        <dbReference type="EMBL" id="OXS80537.1"/>
    </source>
</evidence>